<dbReference type="Proteomes" id="UP001233836">
    <property type="component" value="Unassembled WGS sequence"/>
</dbReference>
<organism evidence="1 2">
    <name type="scientific">Paenibacillus tundrae</name>
    <dbReference type="NCBI Taxonomy" id="528187"/>
    <lineage>
        <taxon>Bacteria</taxon>
        <taxon>Bacillati</taxon>
        <taxon>Bacillota</taxon>
        <taxon>Bacilli</taxon>
        <taxon>Bacillales</taxon>
        <taxon>Paenibacillaceae</taxon>
        <taxon>Paenibacillus</taxon>
    </lineage>
</organism>
<reference evidence="1 2" key="1">
    <citation type="submission" date="2023-07" db="EMBL/GenBank/DDBJ databases">
        <title>Sorghum-associated microbial communities from plants grown in Nebraska, USA.</title>
        <authorList>
            <person name="Schachtman D."/>
        </authorList>
    </citation>
    <scope>NUCLEOTIDE SEQUENCE [LARGE SCALE GENOMIC DNA]</scope>
    <source>
        <strain evidence="1 2">DS1314</strain>
    </source>
</reference>
<sequence>MVSSGPFDSCCYVVEIVQKHVNINEAPQTE</sequence>
<evidence type="ECO:0000313" key="1">
    <source>
        <dbReference type="EMBL" id="MDQ0172361.1"/>
    </source>
</evidence>
<proteinExistence type="predicted"/>
<protein>
    <submittedName>
        <fullName evidence="1">Uncharacterized protein</fullName>
    </submittedName>
</protein>
<accession>A0ABT9WGI2</accession>
<comment type="caution">
    <text evidence="1">The sequence shown here is derived from an EMBL/GenBank/DDBJ whole genome shotgun (WGS) entry which is preliminary data.</text>
</comment>
<gene>
    <name evidence="1" type="ORF">J2T19_003850</name>
</gene>
<evidence type="ECO:0000313" key="2">
    <source>
        <dbReference type="Proteomes" id="UP001233836"/>
    </source>
</evidence>
<keyword evidence="2" id="KW-1185">Reference proteome</keyword>
<name>A0ABT9WGI2_9BACL</name>
<dbReference type="EMBL" id="JAUSTI010000011">
    <property type="protein sequence ID" value="MDQ0172361.1"/>
    <property type="molecule type" value="Genomic_DNA"/>
</dbReference>